<name>X0Z3S3_9ZZZZ</name>
<organism evidence="1">
    <name type="scientific">marine sediment metagenome</name>
    <dbReference type="NCBI Taxonomy" id="412755"/>
    <lineage>
        <taxon>unclassified sequences</taxon>
        <taxon>metagenomes</taxon>
        <taxon>ecological metagenomes</taxon>
    </lineage>
</organism>
<protein>
    <recommendedName>
        <fullName evidence="2">Guanylate cyclase domain-containing protein</fullName>
    </recommendedName>
</protein>
<proteinExistence type="predicted"/>
<dbReference type="InterPro" id="IPR029787">
    <property type="entry name" value="Nucleotide_cyclase"/>
</dbReference>
<dbReference type="AlphaFoldDB" id="X0Z3S3"/>
<dbReference type="EMBL" id="BART01007226">
    <property type="protein sequence ID" value="GAG55078.1"/>
    <property type="molecule type" value="Genomic_DNA"/>
</dbReference>
<evidence type="ECO:0008006" key="2">
    <source>
        <dbReference type="Google" id="ProtNLM"/>
    </source>
</evidence>
<sequence length="71" mass="8183">MFTDMVGYTAMMQEDEQKARLSRDKHRTVLEDRIKKYDGNLLQYYGDGSLSMFNSGIEAVQCAIEIQNQLS</sequence>
<dbReference type="SUPFAM" id="SSF55073">
    <property type="entry name" value="Nucleotide cyclase"/>
    <property type="match status" value="1"/>
</dbReference>
<gene>
    <name evidence="1" type="ORF">S01H4_16472</name>
</gene>
<dbReference type="Gene3D" id="3.30.70.1230">
    <property type="entry name" value="Nucleotide cyclase"/>
    <property type="match status" value="1"/>
</dbReference>
<comment type="caution">
    <text evidence="1">The sequence shown here is derived from an EMBL/GenBank/DDBJ whole genome shotgun (WGS) entry which is preliminary data.</text>
</comment>
<evidence type="ECO:0000313" key="1">
    <source>
        <dbReference type="EMBL" id="GAG55078.1"/>
    </source>
</evidence>
<reference evidence="1" key="1">
    <citation type="journal article" date="2014" name="Front. Microbiol.">
        <title>High frequency of phylogenetically diverse reductive dehalogenase-homologous genes in deep subseafloor sedimentary metagenomes.</title>
        <authorList>
            <person name="Kawai M."/>
            <person name="Futagami T."/>
            <person name="Toyoda A."/>
            <person name="Takaki Y."/>
            <person name="Nishi S."/>
            <person name="Hori S."/>
            <person name="Arai W."/>
            <person name="Tsubouchi T."/>
            <person name="Morono Y."/>
            <person name="Uchiyama I."/>
            <person name="Ito T."/>
            <person name="Fujiyama A."/>
            <person name="Inagaki F."/>
            <person name="Takami H."/>
        </authorList>
    </citation>
    <scope>NUCLEOTIDE SEQUENCE</scope>
    <source>
        <strain evidence="1">Expedition CK06-06</strain>
    </source>
</reference>
<accession>X0Z3S3</accession>